<dbReference type="EMBL" id="JAVRFG010000071">
    <property type="protein sequence ID" value="MDT0495110.1"/>
    <property type="molecule type" value="Genomic_DNA"/>
</dbReference>
<keyword evidence="3" id="KW-1133">Transmembrane helix</keyword>
<sequence length="277" mass="29273">MKNEAWAQHPDEDALAHYALGTASDGFRSVERHLDRCSRCRDWLSHQESLALVVDSVWAELSDAVDAVVSSPGERWLMRLGVPDHVARLVASVPALRVSWLGASALLMLLAALTSRLLAPDGAPAVFVLLAPLLPVVSVALCFDARWEPAGEMALVAPLSMFRVALLRTAVVLGTCVVTSTAAALTLPDFGLEALAWMVPSGALTALSLLLSRHMNPATVCAVAGGVWIVPAAVTQSGSWLTSAQGQLVLAVVCAGLLFSLVMARSTFDTERKALTS</sequence>
<feature type="transmembrane region" description="Helical" evidence="3">
    <location>
        <begin position="218"/>
        <end position="234"/>
    </location>
</feature>
<evidence type="ECO:0000256" key="1">
    <source>
        <dbReference type="ARBA" id="ARBA00023015"/>
    </source>
</evidence>
<dbReference type="InterPro" id="IPR041916">
    <property type="entry name" value="Anti_sigma_zinc_sf"/>
</dbReference>
<feature type="transmembrane region" description="Helical" evidence="3">
    <location>
        <begin position="125"/>
        <end position="143"/>
    </location>
</feature>
<reference evidence="5" key="1">
    <citation type="submission" date="2023-07" db="EMBL/GenBank/DDBJ databases">
        <title>30 novel species of actinomycetes from the DSMZ collection.</title>
        <authorList>
            <person name="Nouioui I."/>
        </authorList>
    </citation>
    <scope>NUCLEOTIDE SEQUENCE [LARGE SCALE GENOMIC DNA]</scope>
    <source>
        <strain evidence="5">DSM 40932</strain>
    </source>
</reference>
<keyword evidence="3" id="KW-0472">Membrane</keyword>
<accession>A0ABU2WB48</accession>
<feature type="transmembrane region" description="Helical" evidence="3">
    <location>
        <begin position="164"/>
        <end position="188"/>
    </location>
</feature>
<dbReference type="Proteomes" id="UP001180556">
    <property type="component" value="Unassembled WGS sequence"/>
</dbReference>
<keyword evidence="2" id="KW-0804">Transcription</keyword>
<feature type="transmembrane region" description="Helical" evidence="3">
    <location>
        <begin position="98"/>
        <end position="119"/>
    </location>
</feature>
<dbReference type="RefSeq" id="WP_311605889.1">
    <property type="nucleotide sequence ID" value="NZ_JAVRFG010000071.1"/>
</dbReference>
<name>A0ABU2WB48_9ACTN</name>
<keyword evidence="3" id="KW-0812">Transmembrane</keyword>
<dbReference type="Gene3D" id="1.10.10.1320">
    <property type="entry name" value="Anti-sigma factor, zinc-finger domain"/>
    <property type="match status" value="1"/>
</dbReference>
<feature type="transmembrane region" description="Helical" evidence="3">
    <location>
        <begin position="194"/>
        <end position="211"/>
    </location>
</feature>
<gene>
    <name evidence="4" type="ORF">RM717_31945</name>
</gene>
<feature type="transmembrane region" description="Helical" evidence="3">
    <location>
        <begin position="246"/>
        <end position="264"/>
    </location>
</feature>
<proteinExistence type="predicted"/>
<evidence type="ECO:0000256" key="2">
    <source>
        <dbReference type="ARBA" id="ARBA00023163"/>
    </source>
</evidence>
<keyword evidence="5" id="KW-1185">Reference proteome</keyword>
<organism evidence="4 5">
    <name type="scientific">Streptomyces stephensoniae</name>
    <dbReference type="NCBI Taxonomy" id="3375367"/>
    <lineage>
        <taxon>Bacteria</taxon>
        <taxon>Bacillati</taxon>
        <taxon>Actinomycetota</taxon>
        <taxon>Actinomycetes</taxon>
        <taxon>Kitasatosporales</taxon>
        <taxon>Streptomycetaceae</taxon>
        <taxon>Streptomyces</taxon>
    </lineage>
</organism>
<evidence type="ECO:0000256" key="3">
    <source>
        <dbReference type="SAM" id="Phobius"/>
    </source>
</evidence>
<protein>
    <submittedName>
        <fullName evidence="4">Zf-HC2 domain-containing protein</fullName>
    </submittedName>
</protein>
<comment type="caution">
    <text evidence="4">The sequence shown here is derived from an EMBL/GenBank/DDBJ whole genome shotgun (WGS) entry which is preliminary data.</text>
</comment>
<keyword evidence="1" id="KW-0805">Transcription regulation</keyword>
<evidence type="ECO:0000313" key="5">
    <source>
        <dbReference type="Proteomes" id="UP001180556"/>
    </source>
</evidence>
<evidence type="ECO:0000313" key="4">
    <source>
        <dbReference type="EMBL" id="MDT0495110.1"/>
    </source>
</evidence>